<sequence>MKHVSILICAGLLTGCVSAGSKDAVRVSTVSNTGMPKNIVTPGAEWNFGPGSLWTHKGWQYAAYWDDACQVTVARRKLPQGKWDVMSLPGYRRTSTGDRGKGGIKSRGFGDGHEKVALGISPDGIIHLSFDHHLSTLHYRHSLQPVADNPARHKWTPELFSPVLDHLGGPQIANVTYPSFSTDGKHFVLYLRLNGGSGAADSNYFEYQGGKWLINDEASAKLIDKKWSGGDKTVNAYLHGLVFHNGRRYLTWCWRDTPDARTCHDLCFAYSDDQGTTWKNNDGKVIGERGGKPITADSPGVAAIEIPPGSSYQNGGSMVVDDDGRVHVLMQGEKGKPVHFQRDPKSKTWSRQKASTLGKQVAGPGDALYIVSPEKVTLTSAGSFGQRESTAKVNGKYFEDCKMGIDRTRNDGWISVIGQKGKTVTVVDYRIGK</sequence>
<dbReference type="Proteomes" id="UP000366872">
    <property type="component" value="Unassembled WGS sequence"/>
</dbReference>
<evidence type="ECO:0000313" key="2">
    <source>
        <dbReference type="EMBL" id="VGO12527.1"/>
    </source>
</evidence>
<proteinExistence type="predicted"/>
<organism evidence="2 3">
    <name type="scientific">Pontiella desulfatans</name>
    <dbReference type="NCBI Taxonomy" id="2750659"/>
    <lineage>
        <taxon>Bacteria</taxon>
        <taxon>Pseudomonadati</taxon>
        <taxon>Kiritimatiellota</taxon>
        <taxon>Kiritimatiellia</taxon>
        <taxon>Kiritimatiellales</taxon>
        <taxon>Pontiellaceae</taxon>
        <taxon>Pontiella</taxon>
    </lineage>
</organism>
<evidence type="ECO:0000313" key="3">
    <source>
        <dbReference type="Proteomes" id="UP000366872"/>
    </source>
</evidence>
<protein>
    <recommendedName>
        <fullName evidence="4">Sialidase domain-containing protein</fullName>
    </recommendedName>
</protein>
<gene>
    <name evidence="2" type="ORF">PDESU_01080</name>
</gene>
<keyword evidence="1" id="KW-0732">Signal</keyword>
<keyword evidence="3" id="KW-1185">Reference proteome</keyword>
<feature type="chain" id="PRO_5025559022" description="Sialidase domain-containing protein" evidence="1">
    <location>
        <begin position="20"/>
        <end position="433"/>
    </location>
</feature>
<evidence type="ECO:0000256" key="1">
    <source>
        <dbReference type="SAM" id="SignalP"/>
    </source>
</evidence>
<dbReference type="Gene3D" id="2.120.10.10">
    <property type="match status" value="1"/>
</dbReference>
<dbReference type="AlphaFoldDB" id="A0A6C2TY49"/>
<evidence type="ECO:0008006" key="4">
    <source>
        <dbReference type="Google" id="ProtNLM"/>
    </source>
</evidence>
<name>A0A6C2TY49_PONDE</name>
<dbReference type="Pfam" id="PF15892">
    <property type="entry name" value="BNR_4"/>
    <property type="match status" value="1"/>
</dbReference>
<reference evidence="2 3" key="1">
    <citation type="submission" date="2019-04" db="EMBL/GenBank/DDBJ databases">
        <authorList>
            <person name="Van Vliet M D."/>
        </authorList>
    </citation>
    <scope>NUCLEOTIDE SEQUENCE [LARGE SCALE GENOMIC DNA]</scope>
    <source>
        <strain evidence="2 3">F1</strain>
    </source>
</reference>
<accession>A0A6C2TY49</accession>
<dbReference type="CDD" id="cd15482">
    <property type="entry name" value="Sialidase_non-viral"/>
    <property type="match status" value="1"/>
</dbReference>
<dbReference type="PROSITE" id="PS51257">
    <property type="entry name" value="PROKAR_LIPOPROTEIN"/>
    <property type="match status" value="1"/>
</dbReference>
<feature type="signal peptide" evidence="1">
    <location>
        <begin position="1"/>
        <end position="19"/>
    </location>
</feature>
<dbReference type="SUPFAM" id="SSF50939">
    <property type="entry name" value="Sialidases"/>
    <property type="match status" value="1"/>
</dbReference>
<dbReference type="InterPro" id="IPR036278">
    <property type="entry name" value="Sialidase_sf"/>
</dbReference>
<dbReference type="RefSeq" id="WP_136078182.1">
    <property type="nucleotide sequence ID" value="NZ_CAAHFG010000001.1"/>
</dbReference>
<dbReference type="EMBL" id="CAAHFG010000001">
    <property type="protein sequence ID" value="VGO12527.1"/>
    <property type="molecule type" value="Genomic_DNA"/>
</dbReference>